<feature type="domain" description="Cyclic nucleotide-binding" evidence="1">
    <location>
        <begin position="2"/>
        <end position="84"/>
    </location>
</feature>
<evidence type="ECO:0000313" key="3">
    <source>
        <dbReference type="Proteomes" id="UP000607559"/>
    </source>
</evidence>
<dbReference type="SUPFAM" id="SSF51206">
    <property type="entry name" value="cAMP-binding domain-like"/>
    <property type="match status" value="1"/>
</dbReference>
<accession>A0A8J2UA88</accession>
<evidence type="ECO:0000259" key="1">
    <source>
        <dbReference type="Pfam" id="PF00027"/>
    </source>
</evidence>
<keyword evidence="3" id="KW-1185">Reference proteome</keyword>
<dbReference type="Gene3D" id="2.60.120.10">
    <property type="entry name" value="Jelly Rolls"/>
    <property type="match status" value="1"/>
</dbReference>
<protein>
    <recommendedName>
        <fullName evidence="1">Cyclic nucleotide-binding domain-containing protein</fullName>
    </recommendedName>
</protein>
<reference evidence="2" key="2">
    <citation type="submission" date="2020-09" db="EMBL/GenBank/DDBJ databases">
        <authorList>
            <person name="Sun Q."/>
            <person name="Zhou Y."/>
        </authorList>
    </citation>
    <scope>NUCLEOTIDE SEQUENCE</scope>
    <source>
        <strain evidence="2">CGMCC 1.15448</strain>
    </source>
</reference>
<sequence>MEFQPKQHLFVGGQIPRSLYFVESGMLESYVNEDSGRRYSAFWSAGSIIYYHTNIWNRAIADESLIAQRFSIVHSLPYESLFEIHKLFSEFNYHIAGFLERMNLELERRIRILSMKYTDGRVSKFMEYYGQIAYDIPVTHLAQFLCMSESTYYAILKQQKRLKK</sequence>
<dbReference type="Proteomes" id="UP000607559">
    <property type="component" value="Unassembled WGS sequence"/>
</dbReference>
<dbReference type="EMBL" id="BMJC01000001">
    <property type="protein sequence ID" value="GGA90116.1"/>
    <property type="molecule type" value="Genomic_DNA"/>
</dbReference>
<gene>
    <name evidence="2" type="ORF">GCM10011511_11690</name>
</gene>
<organism evidence="2 3">
    <name type="scientific">Puia dinghuensis</name>
    <dbReference type="NCBI Taxonomy" id="1792502"/>
    <lineage>
        <taxon>Bacteria</taxon>
        <taxon>Pseudomonadati</taxon>
        <taxon>Bacteroidota</taxon>
        <taxon>Chitinophagia</taxon>
        <taxon>Chitinophagales</taxon>
        <taxon>Chitinophagaceae</taxon>
        <taxon>Puia</taxon>
    </lineage>
</organism>
<dbReference type="AlphaFoldDB" id="A0A8J2UA88"/>
<dbReference type="InterPro" id="IPR000595">
    <property type="entry name" value="cNMP-bd_dom"/>
</dbReference>
<proteinExistence type="predicted"/>
<dbReference type="Pfam" id="PF00027">
    <property type="entry name" value="cNMP_binding"/>
    <property type="match status" value="1"/>
</dbReference>
<name>A0A8J2UA88_9BACT</name>
<dbReference type="InterPro" id="IPR018490">
    <property type="entry name" value="cNMP-bd_dom_sf"/>
</dbReference>
<reference evidence="2" key="1">
    <citation type="journal article" date="2014" name="Int. J. Syst. Evol. Microbiol.">
        <title>Complete genome sequence of Corynebacterium casei LMG S-19264T (=DSM 44701T), isolated from a smear-ripened cheese.</title>
        <authorList>
            <consortium name="US DOE Joint Genome Institute (JGI-PGF)"/>
            <person name="Walter F."/>
            <person name="Albersmeier A."/>
            <person name="Kalinowski J."/>
            <person name="Ruckert C."/>
        </authorList>
    </citation>
    <scope>NUCLEOTIDE SEQUENCE</scope>
    <source>
        <strain evidence="2">CGMCC 1.15448</strain>
    </source>
</reference>
<comment type="caution">
    <text evidence="2">The sequence shown here is derived from an EMBL/GenBank/DDBJ whole genome shotgun (WGS) entry which is preliminary data.</text>
</comment>
<dbReference type="InterPro" id="IPR014710">
    <property type="entry name" value="RmlC-like_jellyroll"/>
</dbReference>
<evidence type="ECO:0000313" key="2">
    <source>
        <dbReference type="EMBL" id="GGA90116.1"/>
    </source>
</evidence>